<dbReference type="SUPFAM" id="SSF63491">
    <property type="entry name" value="BAG domain"/>
    <property type="match status" value="1"/>
</dbReference>
<dbReference type="InterPro" id="IPR001547">
    <property type="entry name" value="Glyco_hydro_5"/>
</dbReference>
<comment type="caution">
    <text evidence="9">The sequence shown here is derived from an EMBL/GenBank/DDBJ whole genome shotgun (WGS) entry which is preliminary data.</text>
</comment>
<dbReference type="FunFam" id="1.20.58.120:FF:000015">
    <property type="match status" value="1"/>
</dbReference>
<evidence type="ECO:0000313" key="10">
    <source>
        <dbReference type="Proteomes" id="UP000807159"/>
    </source>
</evidence>
<dbReference type="Pfam" id="PF02179">
    <property type="entry name" value="BAG"/>
    <property type="match status" value="1"/>
</dbReference>
<dbReference type="InterPro" id="IPR045053">
    <property type="entry name" value="MAN-like"/>
</dbReference>
<dbReference type="Proteomes" id="UP000807159">
    <property type="component" value="Chromosome 16"/>
</dbReference>
<accession>A0A8T2WZ65</accession>
<sequence length="376" mass="42440">MNPSSNFSYFTSSTATVTYSFHNDHTTPTKTIEIPIKPSSPKSTTQSSTATSAATRIQSCYRTHMIRTLYKKISAVSSEADQLQNQIQRQETVDAIRSSEKEKLGMNEALMGLLLRLDSVPGVDPTLREARRKVSRRIVGLQEILDSICEAKVGADGGDYCGWQWDPYGGWDMVLEEMEEEICMERGGEEMEKFCAQYLGFRCLQSNSSLSFPVLLWQPKMGFVPTDSTQFIIINDGDDYGESAFYVNGWNSYWFMMESVWSSSRSKFSLMLKRASQMGLTVCRTWAFSDGHGPDALQVSPGVFIERVFKGLDYVIVEARRNRRRLILSLVNNLVAFGGKTQYVKWAKEAGVNVSSSDDSFFSNPVIKDDFQAYLY</sequence>
<dbReference type="SUPFAM" id="SSF51445">
    <property type="entry name" value="(Trans)glycosidases"/>
    <property type="match status" value="1"/>
</dbReference>
<keyword evidence="4" id="KW-0378">Hydrolase</keyword>
<dbReference type="PROSITE" id="PS50096">
    <property type="entry name" value="IQ"/>
    <property type="match status" value="1"/>
</dbReference>
<protein>
    <recommendedName>
        <fullName evidence="3">mannan endo-1,4-beta-mannosidase</fullName>
        <ecNumber evidence="3">3.2.1.78</ecNumber>
    </recommendedName>
</protein>
<comment type="catalytic activity">
    <reaction evidence="1">
        <text>Random hydrolysis of (1-&gt;4)-beta-D-mannosidic linkages in mannans, galactomannans and glucomannans.</text>
        <dbReference type="EC" id="3.2.1.78"/>
    </reaction>
</comment>
<evidence type="ECO:0000256" key="3">
    <source>
        <dbReference type="ARBA" id="ARBA00012706"/>
    </source>
</evidence>
<dbReference type="GO" id="GO:0051087">
    <property type="term" value="F:protein-folding chaperone binding"/>
    <property type="evidence" value="ECO:0007669"/>
    <property type="project" value="InterPro"/>
</dbReference>
<evidence type="ECO:0000259" key="8">
    <source>
        <dbReference type="PROSITE" id="PS51035"/>
    </source>
</evidence>
<evidence type="ECO:0000256" key="5">
    <source>
        <dbReference type="ARBA" id="ARBA00023295"/>
    </source>
</evidence>
<evidence type="ECO:0000313" key="9">
    <source>
        <dbReference type="EMBL" id="KAH8486030.1"/>
    </source>
</evidence>
<dbReference type="InterPro" id="IPR003103">
    <property type="entry name" value="BAG_domain"/>
</dbReference>
<dbReference type="PANTHER" id="PTHR31451">
    <property type="match status" value="1"/>
</dbReference>
<dbReference type="PANTHER" id="PTHR31451:SF51">
    <property type="entry name" value="MANNAN ENDO-1,4-BETA-MANNOSIDASE 6"/>
    <property type="match status" value="1"/>
</dbReference>
<dbReference type="AlphaFoldDB" id="A0A8T2WZ65"/>
<dbReference type="Gene3D" id="3.20.20.80">
    <property type="entry name" value="Glycosidases"/>
    <property type="match status" value="1"/>
</dbReference>
<dbReference type="EMBL" id="JACEGQ020000016">
    <property type="protein sequence ID" value="KAH8486030.1"/>
    <property type="molecule type" value="Genomic_DNA"/>
</dbReference>
<organism evidence="9 10">
    <name type="scientific">Populus deltoides</name>
    <name type="common">Eastern poplar</name>
    <name type="synonym">Eastern cottonwood</name>
    <dbReference type="NCBI Taxonomy" id="3696"/>
    <lineage>
        <taxon>Eukaryota</taxon>
        <taxon>Viridiplantae</taxon>
        <taxon>Streptophyta</taxon>
        <taxon>Embryophyta</taxon>
        <taxon>Tracheophyta</taxon>
        <taxon>Spermatophyta</taxon>
        <taxon>Magnoliopsida</taxon>
        <taxon>eudicotyledons</taxon>
        <taxon>Gunneridae</taxon>
        <taxon>Pentapetalae</taxon>
        <taxon>rosids</taxon>
        <taxon>fabids</taxon>
        <taxon>Malpighiales</taxon>
        <taxon>Salicaceae</taxon>
        <taxon>Saliceae</taxon>
        <taxon>Populus</taxon>
    </lineage>
</organism>
<proteinExistence type="inferred from homology"/>
<keyword evidence="5" id="KW-0326">Glycosidase</keyword>
<evidence type="ECO:0000256" key="7">
    <source>
        <dbReference type="SAM" id="MobiDB-lite"/>
    </source>
</evidence>
<evidence type="ECO:0000256" key="6">
    <source>
        <dbReference type="SAM" id="Coils"/>
    </source>
</evidence>
<dbReference type="GO" id="GO:0016985">
    <property type="term" value="F:mannan endo-1,4-beta-mannosidase activity"/>
    <property type="evidence" value="ECO:0007669"/>
    <property type="project" value="UniProtKB-EC"/>
</dbReference>
<reference evidence="9" key="1">
    <citation type="journal article" date="2021" name="J. Hered.">
        <title>Genome Assembly of Salicaceae Populus deltoides (Eastern Cottonwood) I-69 Based on Nanopore Sequencing and Hi-C Technologies.</title>
        <authorList>
            <person name="Bai S."/>
            <person name="Wu H."/>
            <person name="Zhang J."/>
            <person name="Pan Z."/>
            <person name="Zhao W."/>
            <person name="Li Z."/>
            <person name="Tong C."/>
        </authorList>
    </citation>
    <scope>NUCLEOTIDE SEQUENCE</scope>
    <source>
        <tissue evidence="9">Leaf</tissue>
    </source>
</reference>
<gene>
    <name evidence="9" type="ORF">H0E87_027475</name>
</gene>
<dbReference type="Gene3D" id="1.20.58.120">
    <property type="entry name" value="BAG domain"/>
    <property type="match status" value="1"/>
</dbReference>
<dbReference type="SMART" id="SM00264">
    <property type="entry name" value="BAG"/>
    <property type="match status" value="1"/>
</dbReference>
<feature type="coiled-coil region" evidence="6">
    <location>
        <begin position="66"/>
        <end position="93"/>
    </location>
</feature>
<feature type="domain" description="BAG" evidence="8">
    <location>
        <begin position="72"/>
        <end position="149"/>
    </location>
</feature>
<dbReference type="PROSITE" id="PS51035">
    <property type="entry name" value="BAG"/>
    <property type="match status" value="1"/>
</dbReference>
<dbReference type="Pfam" id="PF26410">
    <property type="entry name" value="GH5_mannosidase"/>
    <property type="match status" value="1"/>
</dbReference>
<dbReference type="InterPro" id="IPR036533">
    <property type="entry name" value="BAG_dom_sf"/>
</dbReference>
<name>A0A8T2WZ65_POPDE</name>
<keyword evidence="10" id="KW-1185">Reference proteome</keyword>
<feature type="region of interest" description="Disordered" evidence="7">
    <location>
        <begin position="32"/>
        <end position="54"/>
    </location>
</feature>
<evidence type="ECO:0000256" key="4">
    <source>
        <dbReference type="ARBA" id="ARBA00022801"/>
    </source>
</evidence>
<dbReference type="InterPro" id="IPR017853">
    <property type="entry name" value="GH"/>
</dbReference>
<dbReference type="EC" id="3.2.1.78" evidence="3"/>
<evidence type="ECO:0000256" key="1">
    <source>
        <dbReference type="ARBA" id="ARBA00001678"/>
    </source>
</evidence>
<evidence type="ECO:0000256" key="2">
    <source>
        <dbReference type="ARBA" id="ARBA00005641"/>
    </source>
</evidence>
<comment type="similarity">
    <text evidence="2">Belongs to the glycosyl hydrolase 5 (cellulase A) family.</text>
</comment>
<keyword evidence="6" id="KW-0175">Coiled coil</keyword>